<feature type="compositionally biased region" description="Low complexity" evidence="12">
    <location>
        <begin position="275"/>
        <end position="289"/>
    </location>
</feature>
<evidence type="ECO:0000256" key="8">
    <source>
        <dbReference type="ARBA" id="ARBA00022989"/>
    </source>
</evidence>
<evidence type="ECO:0000256" key="5">
    <source>
        <dbReference type="ARBA" id="ARBA00022692"/>
    </source>
</evidence>
<accession>A0ABY6KCX3</accession>
<organism evidence="14 15">
    <name type="scientific">Cordylochernes scorpioides</name>
    <dbReference type="NCBI Taxonomy" id="51811"/>
    <lineage>
        <taxon>Eukaryota</taxon>
        <taxon>Metazoa</taxon>
        <taxon>Ecdysozoa</taxon>
        <taxon>Arthropoda</taxon>
        <taxon>Chelicerata</taxon>
        <taxon>Arachnida</taxon>
        <taxon>Pseudoscorpiones</taxon>
        <taxon>Cheliferoidea</taxon>
        <taxon>Chernetidae</taxon>
        <taxon>Cordylochernes</taxon>
    </lineage>
</organism>
<keyword evidence="4" id="KW-0633">Potassium transport</keyword>
<keyword evidence="6" id="KW-0631">Potassium channel</keyword>
<dbReference type="Proteomes" id="UP001235939">
    <property type="component" value="Chromosome 04"/>
</dbReference>
<evidence type="ECO:0000256" key="12">
    <source>
        <dbReference type="SAM" id="MobiDB-lite"/>
    </source>
</evidence>
<evidence type="ECO:0000256" key="13">
    <source>
        <dbReference type="SAM" id="Phobius"/>
    </source>
</evidence>
<keyword evidence="10 13" id="KW-0472">Membrane</keyword>
<protein>
    <submittedName>
        <fullName evidence="14">TMEM38B</fullName>
    </submittedName>
</protein>
<evidence type="ECO:0000256" key="7">
    <source>
        <dbReference type="ARBA" id="ARBA00022958"/>
    </source>
</evidence>
<evidence type="ECO:0000256" key="9">
    <source>
        <dbReference type="ARBA" id="ARBA00023065"/>
    </source>
</evidence>
<feature type="transmembrane region" description="Helical" evidence="13">
    <location>
        <begin position="12"/>
        <end position="33"/>
    </location>
</feature>
<evidence type="ECO:0000256" key="3">
    <source>
        <dbReference type="ARBA" id="ARBA00022448"/>
    </source>
</evidence>
<keyword evidence="8 13" id="KW-1133">Transmembrane helix</keyword>
<name>A0ABY6KCX3_9ARAC</name>
<evidence type="ECO:0000256" key="1">
    <source>
        <dbReference type="ARBA" id="ARBA00004127"/>
    </source>
</evidence>
<proteinExistence type="inferred from homology"/>
<feature type="transmembrane region" description="Helical" evidence="13">
    <location>
        <begin position="45"/>
        <end position="66"/>
    </location>
</feature>
<dbReference type="PANTHER" id="PTHR12454:SF11">
    <property type="entry name" value="GH25683P"/>
    <property type="match status" value="1"/>
</dbReference>
<evidence type="ECO:0000256" key="10">
    <source>
        <dbReference type="ARBA" id="ARBA00023136"/>
    </source>
</evidence>
<gene>
    <name evidence="14" type="ORF">LAZ67_4002571</name>
</gene>
<evidence type="ECO:0000256" key="6">
    <source>
        <dbReference type="ARBA" id="ARBA00022826"/>
    </source>
</evidence>
<evidence type="ECO:0000313" key="15">
    <source>
        <dbReference type="Proteomes" id="UP001235939"/>
    </source>
</evidence>
<keyword evidence="7" id="KW-0630">Potassium</keyword>
<reference evidence="14 15" key="1">
    <citation type="submission" date="2022-01" db="EMBL/GenBank/DDBJ databases">
        <title>A chromosomal length assembly of Cordylochernes scorpioides.</title>
        <authorList>
            <person name="Zeh D."/>
            <person name="Zeh J."/>
        </authorList>
    </citation>
    <scope>NUCLEOTIDE SEQUENCE [LARGE SCALE GENOMIC DNA]</scope>
    <source>
        <strain evidence="14">IN4F17</strain>
        <tissue evidence="14">Whole Body</tissue>
    </source>
</reference>
<evidence type="ECO:0000256" key="11">
    <source>
        <dbReference type="ARBA" id="ARBA00023303"/>
    </source>
</evidence>
<comment type="subcellular location">
    <subcellularLocation>
        <location evidence="1">Endomembrane system</location>
        <topology evidence="1">Multi-pass membrane protein</topology>
    </subcellularLocation>
</comment>
<dbReference type="InterPro" id="IPR007866">
    <property type="entry name" value="TRIC_channel"/>
</dbReference>
<evidence type="ECO:0000313" key="14">
    <source>
        <dbReference type="EMBL" id="UYV66687.1"/>
    </source>
</evidence>
<keyword evidence="9" id="KW-0406">Ion transport</keyword>
<feature type="transmembrane region" description="Helical" evidence="13">
    <location>
        <begin position="78"/>
        <end position="95"/>
    </location>
</feature>
<dbReference type="EMBL" id="CP092866">
    <property type="protein sequence ID" value="UYV66687.1"/>
    <property type="molecule type" value="Genomic_DNA"/>
</dbReference>
<keyword evidence="3" id="KW-0813">Transport</keyword>
<feature type="transmembrane region" description="Helical" evidence="13">
    <location>
        <begin position="204"/>
        <end position="224"/>
    </location>
</feature>
<dbReference type="Pfam" id="PF05197">
    <property type="entry name" value="TRIC"/>
    <property type="match status" value="1"/>
</dbReference>
<feature type="region of interest" description="Disordered" evidence="12">
    <location>
        <begin position="257"/>
        <end position="295"/>
    </location>
</feature>
<evidence type="ECO:0000256" key="2">
    <source>
        <dbReference type="ARBA" id="ARBA00005766"/>
    </source>
</evidence>
<keyword evidence="11" id="KW-0407">Ion channel</keyword>
<evidence type="ECO:0000256" key="4">
    <source>
        <dbReference type="ARBA" id="ARBA00022538"/>
    </source>
</evidence>
<sequence>MKIDATDIISNGFTIVSPHLCILTFIYDVPRVLTGAHTLSRKHPLTCWLTCMLSVFGGVLLANFLLGEPILAPLRNNNQILIATAAWYLIFYSPFDVGYKICKLLPVKLVLSLMKEVVRCRKIHDGVAHAAKLYPNSYVVMALVGTAKGNGAAFLKILERLFRGTWTPSAIEFMNLSFPTKASLVASIVFILDRKTELISAPHALVYFGLLIFLVYFKLSSMLLGIHDPFVPFENMFCAIFMGGVWDALSRAISGDKPGENAPAPRMEMGSRNGKSSASSATAAGTSGDAAKKKD</sequence>
<dbReference type="PANTHER" id="PTHR12454">
    <property type="entry name" value="TRIMERIC INTRACELLULAR CATION CHANNEL"/>
    <property type="match status" value="1"/>
</dbReference>
<feature type="transmembrane region" description="Helical" evidence="13">
    <location>
        <begin position="170"/>
        <end position="192"/>
    </location>
</feature>
<keyword evidence="5 13" id="KW-0812">Transmembrane</keyword>
<comment type="similarity">
    <text evidence="2">Belongs to the TMEM38 family.</text>
</comment>
<keyword evidence="15" id="KW-1185">Reference proteome</keyword>